<accession>A0A9P6VTW6</accession>
<sequence length="279" mass="30451">MASASQHSALVPVARNAHNPSNRRHDFFTKVIGADEGTAEANDLLLTFLRKIDDDLQEFTLGISEREPQRPDRTSHTYRKLGNYTLGGGSGTAQDPILVHLYAYPIKVRMICSRVLEGRKWRPALQPDGREDKTVVISGPPCVEEQYGHGRWTWPTEQLEAAMAAGNGSTHWLQEHGGRSGIYGSNNSYYKLQISEIAKVYTAIGCRNGATAVCLELHYKLERSSTSKGRHGCLTAIPVLSRRSRPAPAASLSTAAAGLCWAGVASLASFASLVLDFPF</sequence>
<keyword evidence="2" id="KW-1185">Reference proteome</keyword>
<proteinExistence type="predicted"/>
<protein>
    <submittedName>
        <fullName evidence="1">Uncharacterized protein</fullName>
    </submittedName>
</protein>
<dbReference type="OrthoDB" id="10552981at2759"/>
<dbReference type="EMBL" id="PUHQ01000186">
    <property type="protein sequence ID" value="KAG0653630.1"/>
    <property type="molecule type" value="Genomic_DNA"/>
</dbReference>
<evidence type="ECO:0000313" key="2">
    <source>
        <dbReference type="Proteomes" id="UP000777482"/>
    </source>
</evidence>
<name>A0A9P6VTW6_RHOMI</name>
<dbReference type="Proteomes" id="UP000777482">
    <property type="component" value="Unassembled WGS sequence"/>
</dbReference>
<comment type="caution">
    <text evidence="1">The sequence shown here is derived from an EMBL/GenBank/DDBJ whole genome shotgun (WGS) entry which is preliminary data.</text>
</comment>
<organism evidence="1 2">
    <name type="scientific">Rhodotorula mucilaginosa</name>
    <name type="common">Yeast</name>
    <name type="synonym">Rhodotorula rubra</name>
    <dbReference type="NCBI Taxonomy" id="5537"/>
    <lineage>
        <taxon>Eukaryota</taxon>
        <taxon>Fungi</taxon>
        <taxon>Dikarya</taxon>
        <taxon>Basidiomycota</taxon>
        <taxon>Pucciniomycotina</taxon>
        <taxon>Microbotryomycetes</taxon>
        <taxon>Sporidiobolales</taxon>
        <taxon>Sporidiobolaceae</taxon>
        <taxon>Rhodotorula</taxon>
    </lineage>
</organism>
<reference evidence="1 2" key="1">
    <citation type="submission" date="2020-11" db="EMBL/GenBank/DDBJ databases">
        <title>Kefir isolates.</title>
        <authorList>
            <person name="Marcisauskas S."/>
            <person name="Kim Y."/>
            <person name="Blasche S."/>
        </authorList>
    </citation>
    <scope>NUCLEOTIDE SEQUENCE [LARGE SCALE GENOMIC DNA]</scope>
    <source>
        <strain evidence="1 2">KR</strain>
    </source>
</reference>
<dbReference type="AlphaFoldDB" id="A0A9P6VTW6"/>
<gene>
    <name evidence="1" type="ORF">C6P46_002378</name>
</gene>
<evidence type="ECO:0000313" key="1">
    <source>
        <dbReference type="EMBL" id="KAG0653630.1"/>
    </source>
</evidence>